<dbReference type="AlphaFoldDB" id="A0A1C7H1C7"/>
<name>A0A1C7H1C7_9BACE</name>
<organism evidence="1 2">
    <name type="scientific">Bacteroides caecimuris</name>
    <dbReference type="NCBI Taxonomy" id="1796613"/>
    <lineage>
        <taxon>Bacteria</taxon>
        <taxon>Pseudomonadati</taxon>
        <taxon>Bacteroidota</taxon>
        <taxon>Bacteroidia</taxon>
        <taxon>Bacteroidales</taxon>
        <taxon>Bacteroidaceae</taxon>
        <taxon>Bacteroides</taxon>
    </lineage>
</organism>
<dbReference type="Proteomes" id="UP000092631">
    <property type="component" value="Chromosome"/>
</dbReference>
<protein>
    <recommendedName>
        <fullName evidence="3">Porin</fullName>
    </recommendedName>
</protein>
<evidence type="ECO:0000313" key="2">
    <source>
        <dbReference type="Proteomes" id="UP000092631"/>
    </source>
</evidence>
<gene>
    <name evidence="1" type="ORF">A4V03_13570</name>
</gene>
<evidence type="ECO:0000313" key="1">
    <source>
        <dbReference type="EMBL" id="ANU58473.1"/>
    </source>
</evidence>
<accession>A0A1C7H1C7</accession>
<keyword evidence="2" id="KW-1185">Reference proteome</keyword>
<proteinExistence type="predicted"/>
<reference evidence="2" key="1">
    <citation type="submission" date="2016-04" db="EMBL/GenBank/DDBJ databases">
        <title>Complete Genome Sequences of Twelve Strains of a Stable Defined Moderately Diverse Mouse Microbiota 2 (sDMDMm2).</title>
        <authorList>
            <person name="Uchimura Y."/>
            <person name="Wyss M."/>
            <person name="Brugiroux S."/>
            <person name="Limenitakis J.P."/>
            <person name="Stecher B."/>
            <person name="McCoy K.D."/>
            <person name="Macpherson A.J."/>
        </authorList>
    </citation>
    <scope>NUCLEOTIDE SEQUENCE [LARGE SCALE GENOMIC DNA]</scope>
    <source>
        <strain evidence="2">I48</strain>
    </source>
</reference>
<dbReference type="EMBL" id="CP015401">
    <property type="protein sequence ID" value="ANU58473.1"/>
    <property type="molecule type" value="Genomic_DNA"/>
</dbReference>
<dbReference type="KEGG" id="bcae:A4V03_13570"/>
<sequence>MKFIMAGLLSCVGITAQAQDTKVEEPKGKATVQMFGNFHTGFGSENDNCRFELERTYFGF</sequence>
<evidence type="ECO:0008006" key="3">
    <source>
        <dbReference type="Google" id="ProtNLM"/>
    </source>
</evidence>